<dbReference type="Proteomes" id="UP001595957">
    <property type="component" value="Unassembled WGS sequence"/>
</dbReference>
<gene>
    <name evidence="2" type="ORF">ACFO3E_05730</name>
</gene>
<evidence type="ECO:0000256" key="1">
    <source>
        <dbReference type="SAM" id="Phobius"/>
    </source>
</evidence>
<keyword evidence="3" id="KW-1185">Reference proteome</keyword>
<evidence type="ECO:0008006" key="4">
    <source>
        <dbReference type="Google" id="ProtNLM"/>
    </source>
</evidence>
<sequence length="242" mass="26241">MAITPAPLIAAAARRLQHRTYTDAEGIRMLRQDGRQAVWLTAEQHRALIDDFGQAMRAVNRRAKWGFALSIPVTIWTLGKVHVLSWDRIIDASGVPGASFVSVLLILTWWPLLVLLNHWREVRGVNVMVDKRLATMPVAPAPPPRPVAFQTLEVIALFLVGPGLLIDIIGSLLPHAFDHTPFMGRGLGPISIAGLVVFGLLAGRRLLHRRGVAAPAEQHPAATTPPNRVAGIVGRARADGGP</sequence>
<evidence type="ECO:0000313" key="3">
    <source>
        <dbReference type="Proteomes" id="UP001595957"/>
    </source>
</evidence>
<feature type="transmembrane region" description="Helical" evidence="1">
    <location>
        <begin position="154"/>
        <end position="176"/>
    </location>
</feature>
<keyword evidence="1" id="KW-0472">Membrane</keyword>
<evidence type="ECO:0000313" key="2">
    <source>
        <dbReference type="EMBL" id="MFC4593692.1"/>
    </source>
</evidence>
<comment type="caution">
    <text evidence="2">The sequence shown here is derived from an EMBL/GenBank/DDBJ whole genome shotgun (WGS) entry which is preliminary data.</text>
</comment>
<keyword evidence="1" id="KW-1133">Transmembrane helix</keyword>
<name>A0ABV9EYJ8_9SPHN</name>
<dbReference type="EMBL" id="JBHSFZ010000006">
    <property type="protein sequence ID" value="MFC4593692.1"/>
    <property type="molecule type" value="Genomic_DNA"/>
</dbReference>
<reference evidence="3" key="1">
    <citation type="journal article" date="2019" name="Int. J. Syst. Evol. Microbiol.">
        <title>The Global Catalogue of Microorganisms (GCM) 10K type strain sequencing project: providing services to taxonomists for standard genome sequencing and annotation.</title>
        <authorList>
            <consortium name="The Broad Institute Genomics Platform"/>
            <consortium name="The Broad Institute Genome Sequencing Center for Infectious Disease"/>
            <person name="Wu L."/>
            <person name="Ma J."/>
        </authorList>
    </citation>
    <scope>NUCLEOTIDE SEQUENCE [LARGE SCALE GENOMIC DNA]</scope>
    <source>
        <strain evidence="3">NBRC 103632</strain>
    </source>
</reference>
<feature type="transmembrane region" description="Helical" evidence="1">
    <location>
        <begin position="182"/>
        <end position="202"/>
    </location>
</feature>
<feature type="transmembrane region" description="Helical" evidence="1">
    <location>
        <begin position="65"/>
        <end position="85"/>
    </location>
</feature>
<keyword evidence="1" id="KW-0812">Transmembrane</keyword>
<protein>
    <recommendedName>
        <fullName evidence="4">DUF4328 domain-containing protein</fullName>
    </recommendedName>
</protein>
<feature type="transmembrane region" description="Helical" evidence="1">
    <location>
        <begin position="97"/>
        <end position="116"/>
    </location>
</feature>
<organism evidence="2 3">
    <name type="scientific">Sphingobium tyrosinilyticum</name>
    <dbReference type="NCBI Taxonomy" id="2715436"/>
    <lineage>
        <taxon>Bacteria</taxon>
        <taxon>Pseudomonadati</taxon>
        <taxon>Pseudomonadota</taxon>
        <taxon>Alphaproteobacteria</taxon>
        <taxon>Sphingomonadales</taxon>
        <taxon>Sphingomonadaceae</taxon>
        <taxon>Sphingobium</taxon>
    </lineage>
</organism>
<proteinExistence type="predicted"/>
<dbReference type="RefSeq" id="WP_380803051.1">
    <property type="nucleotide sequence ID" value="NZ_JBHSFZ010000006.1"/>
</dbReference>
<accession>A0ABV9EYJ8</accession>